<keyword evidence="3" id="KW-1185">Reference proteome</keyword>
<proteinExistence type="predicted"/>
<evidence type="ECO:0000313" key="3">
    <source>
        <dbReference type="Proteomes" id="UP000297280"/>
    </source>
</evidence>
<protein>
    <submittedName>
        <fullName evidence="2">Uncharacterized protein</fullName>
    </submittedName>
</protein>
<sequence>MSTKTQSRGSSPSMSARPKLMRAHATAPSLVTGNASRKDLATLHASTKAASILTRVASYSAQQDHMNGGASRRDSGSAYSTPGNRSPRSPESGSGLARSLIAAGYFSFPSFEDFQGYQEPNERMERKSVS</sequence>
<feature type="region of interest" description="Disordered" evidence="1">
    <location>
        <begin position="60"/>
        <end position="96"/>
    </location>
</feature>
<organism evidence="2 3">
    <name type="scientific">Botrytis porri</name>
    <dbReference type="NCBI Taxonomy" id="87229"/>
    <lineage>
        <taxon>Eukaryota</taxon>
        <taxon>Fungi</taxon>
        <taxon>Dikarya</taxon>
        <taxon>Ascomycota</taxon>
        <taxon>Pezizomycotina</taxon>
        <taxon>Leotiomycetes</taxon>
        <taxon>Helotiales</taxon>
        <taxon>Sclerotiniaceae</taxon>
        <taxon>Botrytis</taxon>
    </lineage>
</organism>
<comment type="caution">
    <text evidence="2">The sequence shown here is derived from an EMBL/GenBank/DDBJ whole genome shotgun (WGS) entry which is preliminary data.</text>
</comment>
<evidence type="ECO:0000256" key="1">
    <source>
        <dbReference type="SAM" id="MobiDB-lite"/>
    </source>
</evidence>
<reference evidence="2 3" key="1">
    <citation type="submission" date="2017-12" db="EMBL/GenBank/DDBJ databases">
        <title>Comparative genomics of Botrytis spp.</title>
        <authorList>
            <person name="Valero-Jimenez C.A."/>
            <person name="Tapia P."/>
            <person name="Veloso J."/>
            <person name="Silva-Moreno E."/>
            <person name="Staats M."/>
            <person name="Valdes J.H."/>
            <person name="Van Kan J.A.L."/>
        </authorList>
    </citation>
    <scope>NUCLEOTIDE SEQUENCE [LARGE SCALE GENOMIC DNA]</scope>
    <source>
        <strain evidence="2 3">MUCL3349</strain>
    </source>
</reference>
<dbReference type="Proteomes" id="UP000297280">
    <property type="component" value="Unassembled WGS sequence"/>
</dbReference>
<dbReference type="AlphaFoldDB" id="A0A4Z1L1P1"/>
<gene>
    <name evidence="2" type="ORF">BPOR_0053g00060</name>
</gene>
<feature type="compositionally biased region" description="Polar residues" evidence="1">
    <location>
        <begin position="77"/>
        <end position="92"/>
    </location>
</feature>
<name>A0A4Z1L1P1_9HELO</name>
<feature type="region of interest" description="Disordered" evidence="1">
    <location>
        <begin position="1"/>
        <end position="35"/>
    </location>
</feature>
<evidence type="ECO:0000313" key="2">
    <source>
        <dbReference type="EMBL" id="TGO90715.1"/>
    </source>
</evidence>
<accession>A0A4Z1L1P1</accession>
<feature type="compositionally biased region" description="Polar residues" evidence="1">
    <location>
        <begin position="1"/>
        <end position="14"/>
    </location>
</feature>
<dbReference type="EMBL" id="PQXO01000053">
    <property type="protein sequence ID" value="TGO90715.1"/>
    <property type="molecule type" value="Genomic_DNA"/>
</dbReference>